<name>A0AAD7BCW9_9AGAR</name>
<dbReference type="GO" id="GO:0016747">
    <property type="term" value="F:acyltransferase activity, transferring groups other than amino-acyl groups"/>
    <property type="evidence" value="ECO:0007669"/>
    <property type="project" value="TreeGrafter"/>
</dbReference>
<evidence type="ECO:0000256" key="1">
    <source>
        <dbReference type="ARBA" id="ARBA00022679"/>
    </source>
</evidence>
<protein>
    <submittedName>
        <fullName evidence="2">Uncharacterized protein</fullName>
    </submittedName>
</protein>
<reference evidence="2" key="1">
    <citation type="submission" date="2023-03" db="EMBL/GenBank/DDBJ databases">
        <title>Massive genome expansion in bonnet fungi (Mycena s.s.) driven by repeated elements and novel gene families across ecological guilds.</title>
        <authorList>
            <consortium name="Lawrence Berkeley National Laboratory"/>
            <person name="Harder C.B."/>
            <person name="Miyauchi S."/>
            <person name="Viragh M."/>
            <person name="Kuo A."/>
            <person name="Thoen E."/>
            <person name="Andreopoulos B."/>
            <person name="Lu D."/>
            <person name="Skrede I."/>
            <person name="Drula E."/>
            <person name="Henrissat B."/>
            <person name="Morin E."/>
            <person name="Kohler A."/>
            <person name="Barry K."/>
            <person name="LaButti K."/>
            <person name="Morin E."/>
            <person name="Salamov A."/>
            <person name="Lipzen A."/>
            <person name="Mereny Z."/>
            <person name="Hegedus B."/>
            <person name="Baldrian P."/>
            <person name="Stursova M."/>
            <person name="Weitz H."/>
            <person name="Taylor A."/>
            <person name="Grigoriev I.V."/>
            <person name="Nagy L.G."/>
            <person name="Martin F."/>
            <person name="Kauserud H."/>
        </authorList>
    </citation>
    <scope>NUCLEOTIDE SEQUENCE</scope>
    <source>
        <strain evidence="2">9284</strain>
    </source>
</reference>
<accession>A0AAD7BCW9</accession>
<evidence type="ECO:0000313" key="2">
    <source>
        <dbReference type="EMBL" id="KAJ7617221.1"/>
    </source>
</evidence>
<dbReference type="EMBL" id="JARKIF010000021">
    <property type="protein sequence ID" value="KAJ7617221.1"/>
    <property type="molecule type" value="Genomic_DNA"/>
</dbReference>
<evidence type="ECO:0000313" key="3">
    <source>
        <dbReference type="Proteomes" id="UP001221142"/>
    </source>
</evidence>
<dbReference type="PANTHER" id="PTHR31642:SF310">
    <property type="entry name" value="FATTY ALCOHOL:CAFFEOYL-COA ACYLTRANSFERASE"/>
    <property type="match status" value="1"/>
</dbReference>
<organism evidence="2 3">
    <name type="scientific">Roridomyces roridus</name>
    <dbReference type="NCBI Taxonomy" id="1738132"/>
    <lineage>
        <taxon>Eukaryota</taxon>
        <taxon>Fungi</taxon>
        <taxon>Dikarya</taxon>
        <taxon>Basidiomycota</taxon>
        <taxon>Agaricomycotina</taxon>
        <taxon>Agaricomycetes</taxon>
        <taxon>Agaricomycetidae</taxon>
        <taxon>Agaricales</taxon>
        <taxon>Marasmiineae</taxon>
        <taxon>Mycenaceae</taxon>
        <taxon>Roridomyces</taxon>
    </lineage>
</organism>
<proteinExistence type="predicted"/>
<comment type="caution">
    <text evidence="2">The sequence shown here is derived from an EMBL/GenBank/DDBJ whole genome shotgun (WGS) entry which is preliminary data.</text>
</comment>
<gene>
    <name evidence="2" type="ORF">FB45DRAFT_1104464</name>
</gene>
<dbReference type="PANTHER" id="PTHR31642">
    <property type="entry name" value="TRICHOTHECENE 3-O-ACETYLTRANSFERASE"/>
    <property type="match status" value="1"/>
</dbReference>
<sequence>MFSLFLFRGRTELFLGYADIIAISNIFPGCFDERRLLDALQDTLAYYPHATGRLRIKGNDWSGKRGVPILFETIQEPLDHFQSPSAVPPEIVDEISMDITGADQPDWDEPLMRLKVTYCPKTNESSLGWSSSHMLGDGEFVFQFLCAWSQYYQGKHPFFGRPTYEKFRDPTPAEHNDGNPSTAAFIDRHLPHLKELYPKDKWAEMMGSAFATTTHVDLLFSPQQIIQLRAVANLWPGNAGERTSANDAVAGYVVATLNRCLKTPIKTIGSLLSYRGVKNPDVLKPGEWRVPGLLAVGNPLFFVRTPTLSVHEASSIGALALAIRNSLKDARNYEHVKRVVAVSEPIWMRQSAEGVEHKFWDDNTLLVNTMSRSDFSLQNFGFARDQVRTHCYNDIPGYIRCFKAPPIRQADGTWNANVDALWLFTRVPTEIHERFMAMVAADLNSSEFPENLVTRERNLKEIVASGRARL</sequence>
<dbReference type="Proteomes" id="UP001221142">
    <property type="component" value="Unassembled WGS sequence"/>
</dbReference>
<dbReference type="AlphaFoldDB" id="A0AAD7BCW9"/>
<dbReference type="GO" id="GO:0044550">
    <property type="term" value="P:secondary metabolite biosynthetic process"/>
    <property type="evidence" value="ECO:0007669"/>
    <property type="project" value="TreeGrafter"/>
</dbReference>
<dbReference type="Gene3D" id="3.30.559.10">
    <property type="entry name" value="Chloramphenicol acetyltransferase-like domain"/>
    <property type="match status" value="2"/>
</dbReference>
<keyword evidence="1" id="KW-0808">Transferase</keyword>
<keyword evidence="3" id="KW-1185">Reference proteome</keyword>
<dbReference type="InterPro" id="IPR050317">
    <property type="entry name" value="Plant_Fungal_Acyltransferase"/>
</dbReference>
<dbReference type="InterPro" id="IPR023213">
    <property type="entry name" value="CAT-like_dom_sf"/>
</dbReference>